<dbReference type="PROSITE" id="PS00802">
    <property type="entry name" value="TRANSKETOLASE_2"/>
    <property type="match status" value="1"/>
</dbReference>
<comment type="subunit">
    <text evidence="3 10">Homodimer.</text>
</comment>
<comment type="catalytic activity">
    <reaction evidence="10">
        <text>D-glyceraldehyde 3-phosphate + pyruvate + H(+) = 1-deoxy-D-xylulose 5-phosphate + CO2</text>
        <dbReference type="Rhea" id="RHEA:12605"/>
        <dbReference type="ChEBI" id="CHEBI:15361"/>
        <dbReference type="ChEBI" id="CHEBI:15378"/>
        <dbReference type="ChEBI" id="CHEBI:16526"/>
        <dbReference type="ChEBI" id="CHEBI:57792"/>
        <dbReference type="ChEBI" id="CHEBI:59776"/>
        <dbReference type="EC" id="2.2.1.7"/>
    </reaction>
</comment>
<dbReference type="Gene3D" id="3.40.50.970">
    <property type="match status" value="2"/>
</dbReference>
<protein>
    <recommendedName>
        <fullName evidence="10">1-deoxy-D-xylulose-5-phosphate synthase</fullName>
        <ecNumber evidence="10">2.2.1.7</ecNumber>
    </recommendedName>
    <alternativeName>
        <fullName evidence="10">1-deoxyxylulose-5-phosphate synthase</fullName>
        <shortName evidence="10">DXP synthase</shortName>
        <shortName evidence="10">DXPS</shortName>
    </alternativeName>
</protein>
<organism evidence="13 14">
    <name type="scientific">Candidatus Copromonas faecavium</name>
    <name type="common">nom. illeg.</name>
    <dbReference type="NCBI Taxonomy" id="2840740"/>
    <lineage>
        <taxon>Bacteria</taxon>
        <taxon>Bacillati</taxon>
        <taxon>Bacillota</taxon>
        <taxon>Clostridia</taxon>
        <taxon>Lachnospirales</taxon>
        <taxon>Lachnospiraceae</taxon>
        <taxon>Candidatus Copromonas (nom. illeg.)</taxon>
    </lineage>
</organism>
<dbReference type="PANTHER" id="PTHR43322">
    <property type="entry name" value="1-D-DEOXYXYLULOSE 5-PHOSPHATE SYNTHASE-RELATED"/>
    <property type="match status" value="1"/>
</dbReference>
<gene>
    <name evidence="10" type="primary">dxs</name>
    <name evidence="13" type="ORF">IAB28_08175</name>
</gene>
<dbReference type="InterPro" id="IPR005475">
    <property type="entry name" value="Transketolase-like_Pyr-bd"/>
</dbReference>
<evidence type="ECO:0000256" key="6">
    <source>
        <dbReference type="ARBA" id="ARBA00022842"/>
    </source>
</evidence>
<feature type="binding site" evidence="10">
    <location>
        <position position="173"/>
    </location>
    <ligand>
        <name>Mg(2+)</name>
        <dbReference type="ChEBI" id="CHEBI:18420"/>
    </ligand>
</feature>
<dbReference type="SMART" id="SM00861">
    <property type="entry name" value="Transket_pyr"/>
    <property type="match status" value="1"/>
</dbReference>
<dbReference type="SUPFAM" id="SSF52518">
    <property type="entry name" value="Thiamin diphosphate-binding fold (THDP-binding)"/>
    <property type="match status" value="2"/>
</dbReference>
<feature type="region of interest" description="Disordered" evidence="11">
    <location>
        <begin position="621"/>
        <end position="674"/>
    </location>
</feature>
<evidence type="ECO:0000256" key="8">
    <source>
        <dbReference type="ARBA" id="ARBA00023052"/>
    </source>
</evidence>
<evidence type="ECO:0000313" key="13">
    <source>
        <dbReference type="EMBL" id="HIR05924.1"/>
    </source>
</evidence>
<feature type="binding site" evidence="10">
    <location>
        <begin position="145"/>
        <end position="146"/>
    </location>
    <ligand>
        <name>thiamine diphosphate</name>
        <dbReference type="ChEBI" id="CHEBI:58937"/>
    </ligand>
</feature>
<feature type="binding site" evidence="10">
    <location>
        <position position="144"/>
    </location>
    <ligand>
        <name>Mg(2+)</name>
        <dbReference type="ChEBI" id="CHEBI:18420"/>
    </ligand>
</feature>
<dbReference type="NCBIfam" id="TIGR00204">
    <property type="entry name" value="dxs"/>
    <property type="match status" value="1"/>
</dbReference>
<dbReference type="GO" id="GO:0016114">
    <property type="term" value="P:terpenoid biosynthetic process"/>
    <property type="evidence" value="ECO:0007669"/>
    <property type="project" value="UniProtKB-UniRule"/>
</dbReference>
<reference evidence="13" key="2">
    <citation type="journal article" date="2021" name="PeerJ">
        <title>Extensive microbial diversity within the chicken gut microbiome revealed by metagenomics and culture.</title>
        <authorList>
            <person name="Gilroy R."/>
            <person name="Ravi A."/>
            <person name="Getino M."/>
            <person name="Pursley I."/>
            <person name="Horton D.L."/>
            <person name="Alikhan N.F."/>
            <person name="Baker D."/>
            <person name="Gharbi K."/>
            <person name="Hall N."/>
            <person name="Watson M."/>
            <person name="Adriaenssens E.M."/>
            <person name="Foster-Nyarko E."/>
            <person name="Jarju S."/>
            <person name="Secka A."/>
            <person name="Antonio M."/>
            <person name="Oren A."/>
            <person name="Chaudhuri R.R."/>
            <person name="La Ragione R."/>
            <person name="Hildebrand F."/>
            <person name="Pallen M.J."/>
        </authorList>
    </citation>
    <scope>NUCLEOTIDE SEQUENCE</scope>
    <source>
        <strain evidence="13">CHK180-2868</strain>
    </source>
</reference>
<dbReference type="CDD" id="cd02007">
    <property type="entry name" value="TPP_DXS"/>
    <property type="match status" value="1"/>
</dbReference>
<comment type="function">
    <text evidence="10">Catalyzes the acyloin condensation reaction between C atoms 2 and 3 of pyruvate and glyceraldehyde 3-phosphate to yield 1-deoxy-D-xylulose-5-phosphate (DXP).</text>
</comment>
<dbReference type="GO" id="GO:0008661">
    <property type="term" value="F:1-deoxy-D-xylulose-5-phosphate synthase activity"/>
    <property type="evidence" value="ECO:0007669"/>
    <property type="project" value="UniProtKB-UniRule"/>
</dbReference>
<evidence type="ECO:0000256" key="2">
    <source>
        <dbReference type="ARBA" id="ARBA00011081"/>
    </source>
</evidence>
<keyword evidence="5 10" id="KW-0479">Metal-binding</keyword>
<evidence type="ECO:0000256" key="1">
    <source>
        <dbReference type="ARBA" id="ARBA00004980"/>
    </source>
</evidence>
<evidence type="ECO:0000256" key="4">
    <source>
        <dbReference type="ARBA" id="ARBA00022679"/>
    </source>
</evidence>
<dbReference type="PROSITE" id="PS00801">
    <property type="entry name" value="TRANSKETOLASE_1"/>
    <property type="match status" value="1"/>
</dbReference>
<dbReference type="InterPro" id="IPR049557">
    <property type="entry name" value="Transketolase_CS"/>
</dbReference>
<evidence type="ECO:0000256" key="9">
    <source>
        <dbReference type="ARBA" id="ARBA00023229"/>
    </source>
</evidence>
<dbReference type="AlphaFoldDB" id="A0A9D1D6S9"/>
<dbReference type="Gene3D" id="3.40.50.920">
    <property type="match status" value="1"/>
</dbReference>
<feature type="domain" description="Transketolase-like pyrimidine-binding" evidence="12">
    <location>
        <begin position="314"/>
        <end position="478"/>
    </location>
</feature>
<feature type="binding site" evidence="10">
    <location>
        <position position="173"/>
    </location>
    <ligand>
        <name>thiamine diphosphate</name>
        <dbReference type="ChEBI" id="CHEBI:58937"/>
    </ligand>
</feature>
<dbReference type="GO" id="GO:0009228">
    <property type="term" value="P:thiamine biosynthetic process"/>
    <property type="evidence" value="ECO:0007669"/>
    <property type="project" value="UniProtKB-UniRule"/>
</dbReference>
<dbReference type="InterPro" id="IPR020826">
    <property type="entry name" value="Transketolase_BS"/>
</dbReference>
<evidence type="ECO:0000256" key="11">
    <source>
        <dbReference type="SAM" id="MobiDB-lite"/>
    </source>
</evidence>
<feature type="binding site" evidence="10">
    <location>
        <position position="72"/>
    </location>
    <ligand>
        <name>thiamine diphosphate</name>
        <dbReference type="ChEBI" id="CHEBI:58937"/>
    </ligand>
</feature>
<accession>A0A9D1D6S9</accession>
<dbReference type="GO" id="GO:0030976">
    <property type="term" value="F:thiamine pyrophosphate binding"/>
    <property type="evidence" value="ECO:0007669"/>
    <property type="project" value="UniProtKB-UniRule"/>
</dbReference>
<dbReference type="Proteomes" id="UP000824250">
    <property type="component" value="Unassembled WGS sequence"/>
</dbReference>
<proteinExistence type="inferred from homology"/>
<evidence type="ECO:0000256" key="7">
    <source>
        <dbReference type="ARBA" id="ARBA00022977"/>
    </source>
</evidence>
<dbReference type="GO" id="GO:0005829">
    <property type="term" value="C:cytosol"/>
    <property type="evidence" value="ECO:0007669"/>
    <property type="project" value="TreeGrafter"/>
</dbReference>
<feature type="binding site" evidence="10">
    <location>
        <position position="284"/>
    </location>
    <ligand>
        <name>thiamine diphosphate</name>
        <dbReference type="ChEBI" id="CHEBI:58937"/>
    </ligand>
</feature>
<comment type="cofactor">
    <cofactor evidence="10">
        <name>thiamine diphosphate</name>
        <dbReference type="ChEBI" id="CHEBI:58937"/>
    </cofactor>
    <text evidence="10">Binds 1 thiamine pyrophosphate per subunit.</text>
</comment>
<dbReference type="InterPro" id="IPR005477">
    <property type="entry name" value="Dxylulose-5-P_synthase"/>
</dbReference>
<dbReference type="NCBIfam" id="NF003933">
    <property type="entry name" value="PRK05444.2-2"/>
    <property type="match status" value="1"/>
</dbReference>
<dbReference type="EMBL" id="DVGC01000045">
    <property type="protein sequence ID" value="HIR05924.1"/>
    <property type="molecule type" value="Genomic_DNA"/>
</dbReference>
<dbReference type="InterPro" id="IPR009014">
    <property type="entry name" value="Transketo_C/PFOR_II"/>
</dbReference>
<evidence type="ECO:0000256" key="5">
    <source>
        <dbReference type="ARBA" id="ARBA00022723"/>
    </source>
</evidence>
<keyword evidence="9 10" id="KW-0414">Isoprene biosynthesis</keyword>
<dbReference type="Pfam" id="PF02779">
    <property type="entry name" value="Transket_pyr"/>
    <property type="match status" value="1"/>
</dbReference>
<keyword evidence="8 10" id="KW-0786">Thiamine pyrophosphate</keyword>
<evidence type="ECO:0000256" key="3">
    <source>
        <dbReference type="ARBA" id="ARBA00011738"/>
    </source>
</evidence>
<dbReference type="Pfam" id="PF13292">
    <property type="entry name" value="DXP_synthase_N"/>
    <property type="match status" value="1"/>
</dbReference>
<dbReference type="HAMAP" id="MF_00315">
    <property type="entry name" value="DXP_synth"/>
    <property type="match status" value="1"/>
</dbReference>
<dbReference type="GO" id="GO:0000287">
    <property type="term" value="F:magnesium ion binding"/>
    <property type="evidence" value="ECO:0007669"/>
    <property type="project" value="UniProtKB-UniRule"/>
</dbReference>
<feature type="compositionally biased region" description="Basic and acidic residues" evidence="11">
    <location>
        <begin position="621"/>
        <end position="653"/>
    </location>
</feature>
<dbReference type="Pfam" id="PF02780">
    <property type="entry name" value="Transketolase_C"/>
    <property type="match status" value="1"/>
</dbReference>
<reference evidence="13" key="1">
    <citation type="submission" date="2020-10" db="EMBL/GenBank/DDBJ databases">
        <authorList>
            <person name="Gilroy R."/>
        </authorList>
    </citation>
    <scope>NUCLEOTIDE SEQUENCE</scope>
    <source>
        <strain evidence="13">CHK180-2868</strain>
    </source>
</reference>
<comment type="similarity">
    <text evidence="2 10">Belongs to the transketolase family. DXPS subfamily.</text>
</comment>
<dbReference type="CDD" id="cd07033">
    <property type="entry name" value="TPP_PYR_DXS_TK_like"/>
    <property type="match status" value="1"/>
</dbReference>
<dbReference type="InterPro" id="IPR033248">
    <property type="entry name" value="Transketolase_C"/>
</dbReference>
<dbReference type="PANTHER" id="PTHR43322:SF5">
    <property type="entry name" value="1-DEOXY-D-XYLULOSE-5-PHOSPHATE SYNTHASE, CHLOROPLASTIC"/>
    <property type="match status" value="1"/>
</dbReference>
<evidence type="ECO:0000313" key="14">
    <source>
        <dbReference type="Proteomes" id="UP000824250"/>
    </source>
</evidence>
<keyword evidence="6 10" id="KW-0460">Magnesium</keyword>
<comment type="cofactor">
    <cofactor evidence="10">
        <name>Mg(2+)</name>
        <dbReference type="ChEBI" id="CHEBI:18420"/>
    </cofactor>
    <text evidence="10">Binds 1 Mg(2+) ion per subunit.</text>
</comment>
<keyword evidence="4 10" id="KW-0808">Transferase</keyword>
<dbReference type="EC" id="2.2.1.7" evidence="10"/>
<feature type="binding site" evidence="10">
    <location>
        <position position="365"/>
    </location>
    <ligand>
        <name>thiamine diphosphate</name>
        <dbReference type="ChEBI" id="CHEBI:58937"/>
    </ligand>
</feature>
<evidence type="ECO:0000259" key="12">
    <source>
        <dbReference type="SMART" id="SM00861"/>
    </source>
</evidence>
<dbReference type="InterPro" id="IPR029061">
    <property type="entry name" value="THDP-binding"/>
</dbReference>
<evidence type="ECO:0000256" key="10">
    <source>
        <dbReference type="HAMAP-Rule" id="MF_00315"/>
    </source>
</evidence>
<feature type="binding site" evidence="10">
    <location>
        <begin position="113"/>
        <end position="115"/>
    </location>
    <ligand>
        <name>thiamine diphosphate</name>
        <dbReference type="ChEBI" id="CHEBI:58937"/>
    </ligand>
</feature>
<dbReference type="GO" id="GO:0019288">
    <property type="term" value="P:isopentenyl diphosphate biosynthetic process, methylerythritol 4-phosphate pathway"/>
    <property type="evidence" value="ECO:0007669"/>
    <property type="project" value="TreeGrafter"/>
</dbReference>
<comment type="caution">
    <text evidence="13">The sequence shown here is derived from an EMBL/GenBank/DDBJ whole genome shotgun (WGS) entry which is preliminary data.</text>
</comment>
<dbReference type="FunFam" id="3.40.50.970:FF:000005">
    <property type="entry name" value="1-deoxy-D-xylulose-5-phosphate synthase"/>
    <property type="match status" value="1"/>
</dbReference>
<comment type="pathway">
    <text evidence="1 10">Metabolic intermediate biosynthesis; 1-deoxy-D-xylulose 5-phosphate biosynthesis; 1-deoxy-D-xylulose 5-phosphate from D-glyceraldehyde 3-phosphate and pyruvate: step 1/1.</text>
</comment>
<name>A0A9D1D6S9_9FIRM</name>
<dbReference type="SUPFAM" id="SSF52922">
    <property type="entry name" value="TK C-terminal domain-like"/>
    <property type="match status" value="1"/>
</dbReference>
<keyword evidence="7 10" id="KW-0784">Thiamine biosynthesis</keyword>
<sequence>MLLDQIKQSSDIKKLTEEEYPVLAQEIRQFLIEKISHTGGHLASNLGVVELTMALHLAFDLPKDKIIWDVGHQAYTHKLLSGRKAGFDELRQFGGMSGFPKRKESPYDAFDTGNSSTSISAGLGIAQAREIMGEDYSVISVIGDGALTGGMAYEALNNAAQMKKNFIIVLNDNKMSISENVGGMSRYLSSVRTRESYAKLKKGVDQALSSIPVVGKSMSYGLYLAKNGLKQFFVSGMLFEDMGITYLGPVDGHNVQEIVQTLKEAKRVQHAVLVHVITKKGKGYAPAEKNPARFHGVDPFDIATGKPLKKKEYPSYTDVFSKKICELAQENEKIVTLTAAMPDGTGLTKFSKKFPDRFFDVGIAEAHAVTAAAGMASVGLKPVVAVYSSFLQRGYDQVLHDVCLQNLPVLFAIDRAGLVGSDGETHQGIFDISFLSLVPGMTIMAPKNHWELEDMLEFGVNFDGPLAIRYPRGEAYRGLSQFRSPVEYGKAEMLYEEKDIALFALGSMVSTGEHVREKLKARGYSCTLVNARFAKPMDTEMLDRLCKSHRLIVTMEENVLRGGLGMCATRYIHEHYPEIRVIQVALPDAYVEHGNVSLLREMLGIDSDSVIRRLEREYLNPGKEHEMPEAECRTEEQPGTEKETETRTERTETGRIPGGQTQEITSEEKERQDS</sequence>